<evidence type="ECO:0000259" key="1">
    <source>
        <dbReference type="Pfam" id="PF01467"/>
    </source>
</evidence>
<dbReference type="PANTHER" id="PTHR10695:SF46">
    <property type="entry name" value="BIFUNCTIONAL COENZYME A SYNTHASE-RELATED"/>
    <property type="match status" value="1"/>
</dbReference>
<keyword evidence="3" id="KW-1185">Reference proteome</keyword>
<dbReference type="NCBIfam" id="NF001985">
    <property type="entry name" value="PRK00777.1"/>
    <property type="match status" value="1"/>
</dbReference>
<dbReference type="Gene3D" id="3.40.50.620">
    <property type="entry name" value="HUPs"/>
    <property type="match status" value="1"/>
</dbReference>
<comment type="caution">
    <text evidence="2">The sequence shown here is derived from an EMBL/GenBank/DDBJ whole genome shotgun (WGS) entry which is preliminary data.</text>
</comment>
<dbReference type="Proteomes" id="UP000605846">
    <property type="component" value="Unassembled WGS sequence"/>
</dbReference>
<dbReference type="SUPFAM" id="SSF52374">
    <property type="entry name" value="Nucleotidylyl transferase"/>
    <property type="match status" value="1"/>
</dbReference>
<accession>A0A8H7BKP3</accession>
<evidence type="ECO:0000313" key="2">
    <source>
        <dbReference type="EMBL" id="KAF7726488.1"/>
    </source>
</evidence>
<dbReference type="Pfam" id="PF01467">
    <property type="entry name" value="CTP_transf_like"/>
    <property type="match status" value="1"/>
</dbReference>
<dbReference type="EMBL" id="JABAYA010000078">
    <property type="protein sequence ID" value="KAF7726488.1"/>
    <property type="molecule type" value="Genomic_DNA"/>
</dbReference>
<dbReference type="NCBIfam" id="TIGR00125">
    <property type="entry name" value="cyt_tran_rel"/>
    <property type="match status" value="1"/>
</dbReference>
<dbReference type="CDD" id="cd02164">
    <property type="entry name" value="PPAT_CoAS"/>
    <property type="match status" value="1"/>
</dbReference>
<dbReference type="FunFam" id="3.40.50.620:FF:000089">
    <property type="entry name" value="Bifunctional coenzyme A synthase"/>
    <property type="match status" value="1"/>
</dbReference>
<evidence type="ECO:0000313" key="3">
    <source>
        <dbReference type="Proteomes" id="UP000605846"/>
    </source>
</evidence>
<dbReference type="GO" id="GO:0015937">
    <property type="term" value="P:coenzyme A biosynthetic process"/>
    <property type="evidence" value="ECO:0007669"/>
    <property type="project" value="TreeGrafter"/>
</dbReference>
<dbReference type="InterPro" id="IPR004821">
    <property type="entry name" value="Cyt_trans-like"/>
</dbReference>
<gene>
    <name evidence="2" type="ORF">EC973_008723</name>
</gene>
<dbReference type="AlphaFoldDB" id="A0A8H7BKP3"/>
<name>A0A8H7BKP3_9FUNG</name>
<reference evidence="2" key="1">
    <citation type="submission" date="2020-01" db="EMBL/GenBank/DDBJ databases">
        <title>Genome Sequencing of Three Apophysomyces-Like Fungal Strains Confirms a Novel Fungal Genus in the Mucoromycota with divergent Burkholderia-like Endosymbiotic Bacteria.</title>
        <authorList>
            <person name="Stajich J.E."/>
            <person name="Macias A.M."/>
            <person name="Carter-House D."/>
            <person name="Lovett B."/>
            <person name="Kasson L.R."/>
            <person name="Berry K."/>
            <person name="Grigoriev I."/>
            <person name="Chang Y."/>
            <person name="Spatafora J."/>
            <person name="Kasson M.T."/>
        </authorList>
    </citation>
    <scope>NUCLEOTIDE SEQUENCE</scope>
    <source>
        <strain evidence="2">NRRL A-21654</strain>
    </source>
</reference>
<protein>
    <recommendedName>
        <fullName evidence="1">Cytidyltransferase-like domain-containing protein</fullName>
    </recommendedName>
</protein>
<dbReference type="InterPro" id="IPR014729">
    <property type="entry name" value="Rossmann-like_a/b/a_fold"/>
</dbReference>
<organism evidence="2 3">
    <name type="scientific">Apophysomyces ossiformis</name>
    <dbReference type="NCBI Taxonomy" id="679940"/>
    <lineage>
        <taxon>Eukaryota</taxon>
        <taxon>Fungi</taxon>
        <taxon>Fungi incertae sedis</taxon>
        <taxon>Mucoromycota</taxon>
        <taxon>Mucoromycotina</taxon>
        <taxon>Mucoromycetes</taxon>
        <taxon>Mucorales</taxon>
        <taxon>Mucorineae</taxon>
        <taxon>Mucoraceae</taxon>
        <taxon>Apophysomyces</taxon>
    </lineage>
</organism>
<dbReference type="OrthoDB" id="330671at2759"/>
<proteinExistence type="predicted"/>
<dbReference type="PANTHER" id="PTHR10695">
    <property type="entry name" value="DEPHOSPHO-COA KINASE-RELATED"/>
    <property type="match status" value="1"/>
</dbReference>
<sequence>MSANVVLYLTIQSFTLSSVHKEWIRQAVIRTLDQQRLIIVVTWPESLGNYNWQILQTLLGNIYVVQLTTAYDHGKPLFECNIILEPLSGYNIALEPNWSSFLCSQQDRPQLENWNNRRAIASLPTCNIDVLVDDNAKIPFTEVADKNNKPWETFRHVALGGTFDHLHAGHKILLTMAALCTTTRLVVGVTDDEMLKNKKYREYIASVQDRIENVRQYLHMIKRGITYEVVPISDPFGPTITDPTIEALICSHETLKGGEAVNRERSKLDFPALELRTIDVIAPDNASVQEKDMMLKISSTWIRQYLAEHRA</sequence>
<feature type="domain" description="Cytidyltransferase-like" evidence="1">
    <location>
        <begin position="159"/>
        <end position="304"/>
    </location>
</feature>
<dbReference type="GO" id="GO:0004140">
    <property type="term" value="F:dephospho-CoA kinase activity"/>
    <property type="evidence" value="ECO:0007669"/>
    <property type="project" value="TreeGrafter"/>
</dbReference>